<reference evidence="2" key="1">
    <citation type="submission" date="2020-05" db="EMBL/GenBank/DDBJ databases">
        <authorList>
            <person name="Chiriac C."/>
            <person name="Salcher M."/>
            <person name="Ghai R."/>
            <person name="Kavagutti S V."/>
        </authorList>
    </citation>
    <scope>NUCLEOTIDE SEQUENCE</scope>
</reference>
<gene>
    <name evidence="2" type="ORF">UFOPK1722_00474</name>
</gene>
<dbReference type="InterPro" id="IPR003673">
    <property type="entry name" value="CoA-Trfase_fam_III"/>
</dbReference>
<dbReference type="InterPro" id="IPR050483">
    <property type="entry name" value="CoA-transferase_III_domain"/>
</dbReference>
<dbReference type="GO" id="GO:0008410">
    <property type="term" value="F:CoA-transferase activity"/>
    <property type="evidence" value="ECO:0007669"/>
    <property type="project" value="TreeGrafter"/>
</dbReference>
<accession>A0A6J6EAM7</accession>
<proteinExistence type="predicted"/>
<evidence type="ECO:0000256" key="1">
    <source>
        <dbReference type="ARBA" id="ARBA00022679"/>
    </source>
</evidence>
<sequence>MTERATPLAGIRVLDLTRVLAGPHCGRMLHDLGAEVVKVEPPDGDLTRFSSPKVGSMATYFMQQNAGKKCVSIDLSTAEGADLFRRLVAISDVVIENYRAGVMNRLGLGWSTLRAINPRLVYASISGYGADGPWVDRRAYASVIGAESGMTRMQGESRGGSFANDPWSHADVYTALETSAAVLAALFQRERTGHGEYIDVSMAETMLYVNEHTHDQLFDGDIDPQWVRSFRPGDYPVMTVADGSTVVMSAHPAERGTFELLVALMERPHLLDDPRFATPRERLRHLGALQDEMRDWASTVPDATEFERRCDAHGFAMGVMRSVREIAESEWARARGAIVEIDDRSGGHVRVPNAPWHFERGAVGTSGEPRFRGEDNRTILRDLLGLDDATIDDLERRAVISSRLPRG</sequence>
<protein>
    <submittedName>
        <fullName evidence="2">Unannotated protein</fullName>
    </submittedName>
</protein>
<organism evidence="2">
    <name type="scientific">freshwater metagenome</name>
    <dbReference type="NCBI Taxonomy" id="449393"/>
    <lineage>
        <taxon>unclassified sequences</taxon>
        <taxon>metagenomes</taxon>
        <taxon>ecological metagenomes</taxon>
    </lineage>
</organism>
<dbReference type="InterPro" id="IPR023606">
    <property type="entry name" value="CoA-Trfase_III_dom_1_sf"/>
</dbReference>
<dbReference type="PANTHER" id="PTHR48207:SF3">
    <property type="entry name" value="SUCCINATE--HYDROXYMETHYLGLUTARATE COA-TRANSFERASE"/>
    <property type="match status" value="1"/>
</dbReference>
<name>A0A6J6EAM7_9ZZZZ</name>
<dbReference type="PANTHER" id="PTHR48207">
    <property type="entry name" value="SUCCINATE--HYDROXYMETHYLGLUTARATE COA-TRANSFERASE"/>
    <property type="match status" value="1"/>
</dbReference>
<dbReference type="Pfam" id="PF02515">
    <property type="entry name" value="CoA_transf_3"/>
    <property type="match status" value="1"/>
</dbReference>
<dbReference type="SUPFAM" id="SSF89796">
    <property type="entry name" value="CoA-transferase family III (CaiB/BaiF)"/>
    <property type="match status" value="1"/>
</dbReference>
<keyword evidence="1" id="KW-0808">Transferase</keyword>
<dbReference type="Gene3D" id="3.30.1540.10">
    <property type="entry name" value="formyl-coa transferase, domain 3"/>
    <property type="match status" value="1"/>
</dbReference>
<dbReference type="EMBL" id="CAEZTS010000028">
    <property type="protein sequence ID" value="CAB4572395.1"/>
    <property type="molecule type" value="Genomic_DNA"/>
</dbReference>
<evidence type="ECO:0000313" key="2">
    <source>
        <dbReference type="EMBL" id="CAB4572395.1"/>
    </source>
</evidence>
<dbReference type="Gene3D" id="3.40.50.10540">
    <property type="entry name" value="Crotonobetainyl-coa:carnitine coa-transferase, domain 1"/>
    <property type="match status" value="1"/>
</dbReference>
<dbReference type="AlphaFoldDB" id="A0A6J6EAM7"/>
<dbReference type="InterPro" id="IPR044855">
    <property type="entry name" value="CoA-Trfase_III_dom3_sf"/>
</dbReference>